<reference evidence="1 2" key="1">
    <citation type="journal article" date="2021" name="Elife">
        <title>Chloroplast acquisition without the gene transfer in kleptoplastic sea slugs, Plakobranchus ocellatus.</title>
        <authorList>
            <person name="Maeda T."/>
            <person name="Takahashi S."/>
            <person name="Yoshida T."/>
            <person name="Shimamura S."/>
            <person name="Takaki Y."/>
            <person name="Nagai Y."/>
            <person name="Toyoda A."/>
            <person name="Suzuki Y."/>
            <person name="Arimoto A."/>
            <person name="Ishii H."/>
            <person name="Satoh N."/>
            <person name="Nishiyama T."/>
            <person name="Hasebe M."/>
            <person name="Maruyama T."/>
            <person name="Minagawa J."/>
            <person name="Obokata J."/>
            <person name="Shigenobu S."/>
        </authorList>
    </citation>
    <scope>NUCLEOTIDE SEQUENCE [LARGE SCALE GENOMIC DNA]</scope>
</reference>
<dbReference type="Proteomes" id="UP000762676">
    <property type="component" value="Unassembled WGS sequence"/>
</dbReference>
<evidence type="ECO:0000313" key="2">
    <source>
        <dbReference type="Proteomes" id="UP000762676"/>
    </source>
</evidence>
<comment type="caution">
    <text evidence="1">The sequence shown here is derived from an EMBL/GenBank/DDBJ whole genome shotgun (WGS) entry which is preliminary data.</text>
</comment>
<sequence length="111" mass="12055">MYEELGGRQKLDGGHLDHLFLLSPPSPPLPPSLKVAGSRCAEPHSVTSLLATQVSRLEPLAGCRTVSERIECDHHGRGLVWVGLPFSNRLTPVLSIIPHSLATTDCSCCYR</sequence>
<dbReference type="EMBL" id="BMAT01001456">
    <property type="protein sequence ID" value="GFR85887.1"/>
    <property type="molecule type" value="Genomic_DNA"/>
</dbReference>
<name>A0AAV4GJK1_9GAST</name>
<organism evidence="1 2">
    <name type="scientific">Elysia marginata</name>
    <dbReference type="NCBI Taxonomy" id="1093978"/>
    <lineage>
        <taxon>Eukaryota</taxon>
        <taxon>Metazoa</taxon>
        <taxon>Spiralia</taxon>
        <taxon>Lophotrochozoa</taxon>
        <taxon>Mollusca</taxon>
        <taxon>Gastropoda</taxon>
        <taxon>Heterobranchia</taxon>
        <taxon>Euthyneura</taxon>
        <taxon>Panpulmonata</taxon>
        <taxon>Sacoglossa</taxon>
        <taxon>Placobranchoidea</taxon>
        <taxon>Plakobranchidae</taxon>
        <taxon>Elysia</taxon>
    </lineage>
</organism>
<evidence type="ECO:0000313" key="1">
    <source>
        <dbReference type="EMBL" id="GFR85887.1"/>
    </source>
</evidence>
<dbReference type="AlphaFoldDB" id="A0AAV4GJK1"/>
<accession>A0AAV4GJK1</accession>
<gene>
    <name evidence="1" type="ORF">ElyMa_000707500</name>
</gene>
<proteinExistence type="predicted"/>
<keyword evidence="2" id="KW-1185">Reference proteome</keyword>
<protein>
    <submittedName>
        <fullName evidence="1">Uncharacterized protein</fullName>
    </submittedName>
</protein>